<evidence type="ECO:0000313" key="2">
    <source>
        <dbReference type="EMBL" id="KIL96885.1"/>
    </source>
</evidence>
<dbReference type="AlphaFoldDB" id="A0A0C2YQD2"/>
<dbReference type="GO" id="GO:0005524">
    <property type="term" value="F:ATP binding"/>
    <property type="evidence" value="ECO:0007669"/>
    <property type="project" value="InterPro"/>
</dbReference>
<sequence length="564" mass="62738">MIPNHAVKLVEGPDDAAPRDLGYQHVTVEDREIETAKGYRRIAFAVIHSADLCKALRLHIRTTNLFRTPAEVPLSLLVSKVFQLRELGDRLAEVQGFSQLIGLLEAAAAEEIDQVRGMTAEGKVDYSHLHLLFKAEQEVAIGEGSELRGGRVVGHEYASDIWGGERFEVTITYLMSDGRRLVYENMTAKIPYFNGVVDTSELPIRVLAKAEKASLQSRGEKYVKIAIGPTYAQYSGTLVRKSWWSSNQYKANGRVMIDRTSMARMEPDYFRAYRGNNDCDDDKSVATQESYWMCDKTLYGFSFAAKMWGEMDLDMLLPVVFDEAAFDMLVLAPDLKEQILALVEGAGSSFSDVITGKGGGCIFCLHGEPGTGKTLTAEAVAEVLKRPLYSISIGELGTVPDELEKRLRTILDMASTWNAVVLLDEADIFLEKRDENNIVRNAMVGIFLRLLEYHQGVLFLTTNRVRNFDPAFVSRISIALHYGRMTSETREKVWANLLHAAGIKGIDPGEMSAHDINGRQIKNSIRLAQSLARKKGEAVGIPHLNSVISTAAKFASDLERHQVI</sequence>
<gene>
    <name evidence="2" type="ORF">CCC_01378</name>
</gene>
<keyword evidence="3" id="KW-1185">Reference proteome</keyword>
<accession>A0A0C2YQD2</accession>
<evidence type="ECO:0000259" key="1">
    <source>
        <dbReference type="SMART" id="SM00382"/>
    </source>
</evidence>
<dbReference type="PANTHER" id="PTHR46411:SF3">
    <property type="entry name" value="AAA+ ATPASE DOMAIN-CONTAINING PROTEIN"/>
    <property type="match status" value="1"/>
</dbReference>
<dbReference type="CDD" id="cd19481">
    <property type="entry name" value="RecA-like_protease"/>
    <property type="match status" value="1"/>
</dbReference>
<dbReference type="OrthoDB" id="7438987at2"/>
<protein>
    <submittedName>
        <fullName evidence="2">AAA ATPase central domain protein</fullName>
    </submittedName>
</protein>
<organism evidence="2 3">
    <name type="scientific">Paramagnetospirillum magnetotacticum MS-1</name>
    <dbReference type="NCBI Taxonomy" id="272627"/>
    <lineage>
        <taxon>Bacteria</taxon>
        <taxon>Pseudomonadati</taxon>
        <taxon>Pseudomonadota</taxon>
        <taxon>Alphaproteobacteria</taxon>
        <taxon>Rhodospirillales</taxon>
        <taxon>Magnetospirillaceae</taxon>
        <taxon>Paramagnetospirillum</taxon>
    </lineage>
</organism>
<dbReference type="SMART" id="SM00382">
    <property type="entry name" value="AAA"/>
    <property type="match status" value="1"/>
</dbReference>
<dbReference type="Gene3D" id="3.40.50.300">
    <property type="entry name" value="P-loop containing nucleotide triphosphate hydrolases"/>
    <property type="match status" value="1"/>
</dbReference>
<dbReference type="Pfam" id="PF00004">
    <property type="entry name" value="AAA"/>
    <property type="match status" value="1"/>
</dbReference>
<evidence type="ECO:0000313" key="3">
    <source>
        <dbReference type="Proteomes" id="UP000031971"/>
    </source>
</evidence>
<proteinExistence type="predicted"/>
<dbReference type="Pfam" id="PF22942">
    <property type="entry name" value="DUF7025"/>
    <property type="match status" value="1"/>
</dbReference>
<dbReference type="SUPFAM" id="SSF52540">
    <property type="entry name" value="P-loop containing nucleoside triphosphate hydrolases"/>
    <property type="match status" value="1"/>
</dbReference>
<dbReference type="PANTHER" id="PTHR46411">
    <property type="entry name" value="FAMILY ATPASE, PUTATIVE-RELATED"/>
    <property type="match status" value="1"/>
</dbReference>
<dbReference type="EMBL" id="JXSL01000033">
    <property type="protein sequence ID" value="KIL96885.1"/>
    <property type="molecule type" value="Genomic_DNA"/>
</dbReference>
<dbReference type="InterPro" id="IPR054289">
    <property type="entry name" value="DUF7025"/>
</dbReference>
<dbReference type="RefSeq" id="WP_052473368.1">
    <property type="nucleotide sequence ID" value="NZ_JXSL01000033.1"/>
</dbReference>
<dbReference type="GO" id="GO:0016887">
    <property type="term" value="F:ATP hydrolysis activity"/>
    <property type="evidence" value="ECO:0007669"/>
    <property type="project" value="InterPro"/>
</dbReference>
<feature type="domain" description="AAA+ ATPase" evidence="1">
    <location>
        <begin position="359"/>
        <end position="486"/>
    </location>
</feature>
<comment type="caution">
    <text evidence="2">The sequence shown here is derived from an EMBL/GenBank/DDBJ whole genome shotgun (WGS) entry which is preliminary data.</text>
</comment>
<reference evidence="2 3" key="1">
    <citation type="submission" date="2015-01" db="EMBL/GenBank/DDBJ databases">
        <title>Genome Sequence of Magnetospirillum magnetotacticum Strain MS-1.</title>
        <authorList>
            <person name="Marinov G.K."/>
            <person name="Smalley M.D."/>
            <person name="DeSalvo G."/>
        </authorList>
    </citation>
    <scope>NUCLEOTIDE SEQUENCE [LARGE SCALE GENOMIC DNA]</scope>
    <source>
        <strain evidence="2 3">MS-1</strain>
    </source>
</reference>
<dbReference type="InterPro" id="IPR003959">
    <property type="entry name" value="ATPase_AAA_core"/>
</dbReference>
<dbReference type="InterPro" id="IPR027417">
    <property type="entry name" value="P-loop_NTPase"/>
</dbReference>
<name>A0A0C2YQD2_PARME</name>
<dbReference type="STRING" id="272627.CCC_01378"/>
<dbReference type="InterPro" id="IPR003593">
    <property type="entry name" value="AAA+_ATPase"/>
</dbReference>
<dbReference type="Proteomes" id="UP000031971">
    <property type="component" value="Unassembled WGS sequence"/>
</dbReference>